<reference evidence="3" key="1">
    <citation type="submission" date="2019-11" db="EMBL/GenBank/DDBJ databases">
        <authorList>
            <person name="Feng L."/>
        </authorList>
    </citation>
    <scope>NUCLEOTIDE SEQUENCE</scope>
    <source>
        <strain evidence="3">AcaccaeLFYP115</strain>
    </source>
</reference>
<name>A0A6N2TCJ6_9FIRM</name>
<accession>A0A6N2TCJ6</accession>
<dbReference type="Pfam" id="PF21939">
    <property type="entry name" value="Gp10_C"/>
    <property type="match status" value="1"/>
</dbReference>
<feature type="region of interest" description="Disordered" evidence="1">
    <location>
        <begin position="298"/>
        <end position="337"/>
    </location>
</feature>
<feature type="compositionally biased region" description="Polar residues" evidence="1">
    <location>
        <begin position="298"/>
        <end position="317"/>
    </location>
</feature>
<feature type="domain" description="Baseplate structural protein Gp10 C-terminal" evidence="2">
    <location>
        <begin position="175"/>
        <end position="351"/>
    </location>
</feature>
<dbReference type="AlphaFoldDB" id="A0A6N2TCJ6"/>
<proteinExistence type="predicted"/>
<dbReference type="InterPro" id="IPR053827">
    <property type="entry name" value="Gp10_C"/>
</dbReference>
<protein>
    <recommendedName>
        <fullName evidence="2">Baseplate structural protein Gp10 C-terminal domain-containing protein</fullName>
    </recommendedName>
</protein>
<gene>
    <name evidence="3" type="ORF">ACLFYP115_01307</name>
</gene>
<sequence>MNMWENTVLTDKGTALQSKLLKGQPLKITNVKTGGEKVPIVNLRQQTTLAGVERKITLQPARTEDTTTIIPVLLDNINLKESYELWQVGFYAEDPDEGEILFCLSQSSVGKIIPSEDENPGFTITWDFYFNISNSTPIEVVLNSNGLVNIEQHQIHSNKINTITNKLDDLSSNLFLLTHPVGIVLEFGKNVDPNDYGGSWERFGNGRTTVGVDESDNSNNFNIVNKKGGNKDLQAHTHGLNNHTHSINLNSGIQSAGHTHGTGNSTYRYWPIASVEPGGDSGDVGGATYKYPRISSNGSWSRITSTGTQSANHTHNISGTSGGNSGNTSSSGSGDSQNLQPYITVYRWIRVL</sequence>
<organism evidence="3">
    <name type="scientific">Anaerostipes caccae</name>
    <dbReference type="NCBI Taxonomy" id="105841"/>
    <lineage>
        <taxon>Bacteria</taxon>
        <taxon>Bacillati</taxon>
        <taxon>Bacillota</taxon>
        <taxon>Clostridia</taxon>
        <taxon>Lachnospirales</taxon>
        <taxon>Lachnospiraceae</taxon>
        <taxon>Anaerostipes</taxon>
    </lineage>
</organism>
<evidence type="ECO:0000256" key="1">
    <source>
        <dbReference type="SAM" id="MobiDB-lite"/>
    </source>
</evidence>
<evidence type="ECO:0000313" key="3">
    <source>
        <dbReference type="EMBL" id="VYT01446.1"/>
    </source>
</evidence>
<evidence type="ECO:0000259" key="2">
    <source>
        <dbReference type="Pfam" id="PF21939"/>
    </source>
</evidence>
<dbReference type="RefSeq" id="WP_006566955.1">
    <property type="nucleotide sequence ID" value="NZ_CACRSQ010000003.1"/>
</dbReference>
<dbReference type="EMBL" id="CACRSQ010000003">
    <property type="protein sequence ID" value="VYT01446.1"/>
    <property type="molecule type" value="Genomic_DNA"/>
</dbReference>